<evidence type="ECO:0000313" key="2">
    <source>
        <dbReference type="EMBL" id="SVC37799.1"/>
    </source>
</evidence>
<feature type="non-terminal residue" evidence="2">
    <location>
        <position position="348"/>
    </location>
</feature>
<dbReference type="SUPFAM" id="SSF51905">
    <property type="entry name" value="FAD/NAD(P)-binding domain"/>
    <property type="match status" value="1"/>
</dbReference>
<dbReference type="InterPro" id="IPR006076">
    <property type="entry name" value="FAD-dep_OxRdtase"/>
</dbReference>
<dbReference type="AlphaFoldDB" id="A0A382LM54"/>
<dbReference type="PANTHER" id="PTHR13847:SF150">
    <property type="entry name" value="OXIDOREDUCTASE TDA3-RELATED"/>
    <property type="match status" value="1"/>
</dbReference>
<evidence type="ECO:0000259" key="1">
    <source>
        <dbReference type="Pfam" id="PF01266"/>
    </source>
</evidence>
<dbReference type="InterPro" id="IPR036188">
    <property type="entry name" value="FAD/NAD-bd_sf"/>
</dbReference>
<accession>A0A382LM54</accession>
<dbReference type="Gene3D" id="3.30.9.10">
    <property type="entry name" value="D-Amino Acid Oxidase, subunit A, domain 2"/>
    <property type="match status" value="1"/>
</dbReference>
<name>A0A382LM54_9ZZZZ</name>
<sequence length="348" mass="36006">MKVIICGGGVIGTSTAYFLSQRNVEAVVVERTGVANGASGKSGGFLALDWCDGSPLAPLARRSFALHERLAADFETNWGYRPVETLGVVSSARRDISAYRKLPSPDWLGEGAAVHGQLGTPASTAQIDPAAFTHAMMAAAIANGARLVTGCAEGISRDPQNGTVTGVMVDGAVLRCDAVVIAMGPWSIYACQWLPLGATMGSKGHSLVFDYAPSPQSLFVELETDEGEIAAPEINPRPDGTTYVCGLSGHDALPADPADVLPEPGAAEKLRQMTAWISPNLAAAKVLAVQACYRPLTADGLPQIGPVPGVPGAYVATGHNVWGMLNAPATGEAMAELITEGDATTVNL</sequence>
<dbReference type="GO" id="GO:0005737">
    <property type="term" value="C:cytoplasm"/>
    <property type="evidence" value="ECO:0007669"/>
    <property type="project" value="TreeGrafter"/>
</dbReference>
<gene>
    <name evidence="2" type="ORF">METZ01_LOCUS290653</name>
</gene>
<reference evidence="2" key="1">
    <citation type="submission" date="2018-05" db="EMBL/GenBank/DDBJ databases">
        <authorList>
            <person name="Lanie J.A."/>
            <person name="Ng W.-L."/>
            <person name="Kazmierczak K.M."/>
            <person name="Andrzejewski T.M."/>
            <person name="Davidsen T.M."/>
            <person name="Wayne K.J."/>
            <person name="Tettelin H."/>
            <person name="Glass J.I."/>
            <person name="Rusch D."/>
            <person name="Podicherti R."/>
            <person name="Tsui H.-C.T."/>
            <person name="Winkler M.E."/>
        </authorList>
    </citation>
    <scope>NUCLEOTIDE SEQUENCE</scope>
</reference>
<protein>
    <recommendedName>
        <fullName evidence="1">FAD dependent oxidoreductase domain-containing protein</fullName>
    </recommendedName>
</protein>
<organism evidence="2">
    <name type="scientific">marine metagenome</name>
    <dbReference type="NCBI Taxonomy" id="408172"/>
    <lineage>
        <taxon>unclassified sequences</taxon>
        <taxon>metagenomes</taxon>
        <taxon>ecological metagenomes</taxon>
    </lineage>
</organism>
<proteinExistence type="predicted"/>
<feature type="domain" description="FAD dependent oxidoreductase" evidence="1">
    <location>
        <begin position="2"/>
        <end position="337"/>
    </location>
</feature>
<dbReference type="PANTHER" id="PTHR13847">
    <property type="entry name" value="SARCOSINE DEHYDROGENASE-RELATED"/>
    <property type="match status" value="1"/>
</dbReference>
<dbReference type="Gene3D" id="3.50.50.60">
    <property type="entry name" value="FAD/NAD(P)-binding domain"/>
    <property type="match status" value="1"/>
</dbReference>
<dbReference type="Pfam" id="PF01266">
    <property type="entry name" value="DAO"/>
    <property type="match status" value="1"/>
</dbReference>
<dbReference type="EMBL" id="UINC01087973">
    <property type="protein sequence ID" value="SVC37799.1"/>
    <property type="molecule type" value="Genomic_DNA"/>
</dbReference>